<evidence type="ECO:0000313" key="1">
    <source>
        <dbReference type="Proteomes" id="UP000095283"/>
    </source>
</evidence>
<dbReference type="PANTHER" id="PTHR43675">
    <property type="entry name" value="ARSENITE METHYLTRANSFERASE"/>
    <property type="match status" value="1"/>
</dbReference>
<dbReference type="PANTHER" id="PTHR43675:SF1">
    <property type="entry name" value="RIKEN CDNA 2700097O09 GENE"/>
    <property type="match status" value="1"/>
</dbReference>
<protein>
    <submittedName>
        <fullName evidence="2">Methyltranfer_dom domain-containing protein</fullName>
    </submittedName>
</protein>
<keyword evidence="1" id="KW-1185">Reference proteome</keyword>
<dbReference type="WBParaSite" id="Hba_12192">
    <property type="protein sequence ID" value="Hba_12192"/>
    <property type="gene ID" value="Hba_12192"/>
</dbReference>
<sequence>MDRDYCYNSSGCILALSCVIPAFGNQWKTYDSVYHMAAKSKLSLKEAQSEFTEFLSKINPQDIAPFLQWVGYSFSTRREDLKPKFIRDASEKIIEIAEHLRQRLHVDCFLFDDQAVDDLVSQGALSRNYCISCGSKNTKELTFISHSLAPSQLEFIFTEVVPLKSVKQGFNVVDIGSRLGSVIYAAHLYGCGNASVTGIELNEDFCRLQESVISEFNLQVYYEKSIFRYFQYNLYF</sequence>
<dbReference type="PROSITE" id="PS51257">
    <property type="entry name" value="PROKAR_LIPOPROTEIN"/>
    <property type="match status" value="1"/>
</dbReference>
<dbReference type="AlphaFoldDB" id="A0A1I7X3U8"/>
<name>A0A1I7X3U8_HETBA</name>
<accession>A0A1I7X3U8</accession>
<dbReference type="Proteomes" id="UP000095283">
    <property type="component" value="Unplaced"/>
</dbReference>
<proteinExistence type="predicted"/>
<organism evidence="1 2">
    <name type="scientific">Heterorhabditis bacteriophora</name>
    <name type="common">Entomopathogenic nematode worm</name>
    <dbReference type="NCBI Taxonomy" id="37862"/>
    <lineage>
        <taxon>Eukaryota</taxon>
        <taxon>Metazoa</taxon>
        <taxon>Ecdysozoa</taxon>
        <taxon>Nematoda</taxon>
        <taxon>Chromadorea</taxon>
        <taxon>Rhabditida</taxon>
        <taxon>Rhabditina</taxon>
        <taxon>Rhabditomorpha</taxon>
        <taxon>Strongyloidea</taxon>
        <taxon>Heterorhabditidae</taxon>
        <taxon>Heterorhabditis</taxon>
    </lineage>
</organism>
<dbReference type="GO" id="GO:0008168">
    <property type="term" value="F:methyltransferase activity"/>
    <property type="evidence" value="ECO:0007669"/>
    <property type="project" value="TreeGrafter"/>
</dbReference>
<evidence type="ECO:0000313" key="2">
    <source>
        <dbReference type="WBParaSite" id="Hba_12192"/>
    </source>
</evidence>
<dbReference type="InterPro" id="IPR026669">
    <property type="entry name" value="Arsenite_MeTrfase-like"/>
</dbReference>
<dbReference type="InterPro" id="IPR029063">
    <property type="entry name" value="SAM-dependent_MTases_sf"/>
</dbReference>
<dbReference type="SUPFAM" id="SSF53335">
    <property type="entry name" value="S-adenosyl-L-methionine-dependent methyltransferases"/>
    <property type="match status" value="1"/>
</dbReference>
<reference evidence="2" key="1">
    <citation type="submission" date="2016-11" db="UniProtKB">
        <authorList>
            <consortium name="WormBaseParasite"/>
        </authorList>
    </citation>
    <scope>IDENTIFICATION</scope>
</reference>
<dbReference type="Gene3D" id="3.40.50.150">
    <property type="entry name" value="Vaccinia Virus protein VP39"/>
    <property type="match status" value="1"/>
</dbReference>